<reference evidence="4 5" key="1">
    <citation type="journal article" date="2015" name="Genome Announc.">
        <title>Draft Genome Sequences of Marine Isolates of Thalassomonas viridans and Thalassomonas actiniarum.</title>
        <authorList>
            <person name="Olonade I."/>
            <person name="van Zyl L.J."/>
            <person name="Trindade M."/>
        </authorList>
    </citation>
    <scope>NUCLEOTIDE SEQUENCE [LARGE SCALE GENOMIC DNA]</scope>
    <source>
        <strain evidence="4 5">A5K-106</strain>
    </source>
</reference>
<evidence type="ECO:0000313" key="4">
    <source>
        <dbReference type="EMBL" id="WDD98531.1"/>
    </source>
</evidence>
<feature type="chain" id="PRO_5042083827" evidence="2">
    <location>
        <begin position="24"/>
        <end position="101"/>
    </location>
</feature>
<evidence type="ECO:0000256" key="2">
    <source>
        <dbReference type="SAM" id="SignalP"/>
    </source>
</evidence>
<feature type="compositionally biased region" description="Polar residues" evidence="1">
    <location>
        <begin position="73"/>
        <end position="82"/>
    </location>
</feature>
<feature type="domain" description="EF-hand" evidence="3">
    <location>
        <begin position="40"/>
        <end position="66"/>
    </location>
</feature>
<dbReference type="InterPro" id="IPR018247">
    <property type="entry name" value="EF_Hand_1_Ca_BS"/>
</dbReference>
<evidence type="ECO:0000259" key="3">
    <source>
        <dbReference type="PROSITE" id="PS50222"/>
    </source>
</evidence>
<dbReference type="PROSITE" id="PS00018">
    <property type="entry name" value="EF_HAND_1"/>
    <property type="match status" value="1"/>
</dbReference>
<dbReference type="Gene3D" id="1.10.238.10">
    <property type="entry name" value="EF-hand"/>
    <property type="match status" value="1"/>
</dbReference>
<feature type="region of interest" description="Disordered" evidence="1">
    <location>
        <begin position="58"/>
        <end position="101"/>
    </location>
</feature>
<dbReference type="SUPFAM" id="SSF47473">
    <property type="entry name" value="EF-hand"/>
    <property type="match status" value="1"/>
</dbReference>
<dbReference type="InterPro" id="IPR011992">
    <property type="entry name" value="EF-hand-dom_pair"/>
</dbReference>
<dbReference type="AlphaFoldDB" id="A0AAE9YS16"/>
<feature type="signal peptide" evidence="2">
    <location>
        <begin position="1"/>
        <end position="23"/>
    </location>
</feature>
<dbReference type="EMBL" id="CP059735">
    <property type="protein sequence ID" value="WDD98531.1"/>
    <property type="molecule type" value="Genomic_DNA"/>
</dbReference>
<proteinExistence type="predicted"/>
<feature type="region of interest" description="Disordered" evidence="1">
    <location>
        <begin position="25"/>
        <end position="45"/>
    </location>
</feature>
<dbReference type="Proteomes" id="UP000032568">
    <property type="component" value="Chromosome"/>
</dbReference>
<keyword evidence="2" id="KW-0732">Signal</keyword>
<reference evidence="4 5" key="2">
    <citation type="journal article" date="2022" name="Mar. Drugs">
        <title>Bioassay-Guided Fractionation Leads to the Detection of Cholic Acid Generated by the Rare Thalassomonas sp.</title>
        <authorList>
            <person name="Pheiffer F."/>
            <person name="Schneider Y.K."/>
            <person name="Hansen E.H."/>
            <person name="Andersen J.H."/>
            <person name="Isaksson J."/>
            <person name="Busche T."/>
            <person name="R C."/>
            <person name="Kalinowski J."/>
            <person name="Zyl L.V."/>
            <person name="Trindade M."/>
        </authorList>
    </citation>
    <scope>NUCLEOTIDE SEQUENCE [LARGE SCALE GENOMIC DNA]</scope>
    <source>
        <strain evidence="4 5">A5K-106</strain>
    </source>
</reference>
<feature type="compositionally biased region" description="Basic and acidic residues" evidence="1">
    <location>
        <begin position="58"/>
        <end position="68"/>
    </location>
</feature>
<sequence length="101" mass="11357">MFKLSSKVIICSTLTLVSSLAYSYAPDQSQSNKRRGPPPFSQLDLNGDQAITLEEFKQHPIPRGDHETVFANIDSNGDQQISEQEHLAHKPPCPPKRNRQE</sequence>
<dbReference type="PROSITE" id="PS50222">
    <property type="entry name" value="EF_HAND_2"/>
    <property type="match status" value="1"/>
</dbReference>
<evidence type="ECO:0000256" key="1">
    <source>
        <dbReference type="SAM" id="MobiDB-lite"/>
    </source>
</evidence>
<organism evidence="4 5">
    <name type="scientific">Thalassomonas actiniarum</name>
    <dbReference type="NCBI Taxonomy" id="485447"/>
    <lineage>
        <taxon>Bacteria</taxon>
        <taxon>Pseudomonadati</taxon>
        <taxon>Pseudomonadota</taxon>
        <taxon>Gammaproteobacteria</taxon>
        <taxon>Alteromonadales</taxon>
        <taxon>Colwelliaceae</taxon>
        <taxon>Thalassomonas</taxon>
    </lineage>
</organism>
<evidence type="ECO:0000313" key="5">
    <source>
        <dbReference type="Proteomes" id="UP000032568"/>
    </source>
</evidence>
<dbReference type="RefSeq" id="WP_044833389.1">
    <property type="nucleotide sequence ID" value="NZ_CP059735.1"/>
</dbReference>
<dbReference type="InterPro" id="IPR002048">
    <property type="entry name" value="EF_hand_dom"/>
</dbReference>
<keyword evidence="5" id="KW-1185">Reference proteome</keyword>
<protein>
    <submittedName>
        <fullName evidence="4">EF-hand domain-containing protein</fullName>
    </submittedName>
</protein>
<gene>
    <name evidence="4" type="ORF">SG35_025295</name>
</gene>
<dbReference type="GO" id="GO:0005509">
    <property type="term" value="F:calcium ion binding"/>
    <property type="evidence" value="ECO:0007669"/>
    <property type="project" value="InterPro"/>
</dbReference>
<dbReference type="KEGG" id="tact:SG35_025295"/>
<accession>A0AAE9YS16</accession>
<name>A0AAE9YS16_9GAMM</name>